<reference evidence="2" key="1">
    <citation type="submission" date="2009-09" db="EMBL/GenBank/DDBJ databases">
        <title>The complete plasmid3 of Alicyclobacillus acidocaldarius subsp. acidocaldarius DSM 446.</title>
        <authorList>
            <consortium name="US DOE Joint Genome Institute (JGI-PGF)"/>
            <person name="Lucas S."/>
            <person name="Copeland A."/>
            <person name="Lapidus A."/>
            <person name="Glavina del Rio T."/>
            <person name="Dalin E."/>
            <person name="Tice H."/>
            <person name="Bruce D."/>
            <person name="Goodwin L."/>
            <person name="Pitluck S."/>
            <person name="Kyrpides N."/>
            <person name="Mavromatis K."/>
            <person name="Ivanova N."/>
            <person name="Ovchinnikova G."/>
            <person name="Chertkov O."/>
            <person name="Sims D."/>
            <person name="Brettin T."/>
            <person name="Detter J.C."/>
            <person name="Han C."/>
            <person name="Larimer F."/>
            <person name="Land M."/>
            <person name="Hauser L."/>
            <person name="Markowitz V."/>
            <person name="Cheng J.-F."/>
            <person name="Hugenholtz P."/>
            <person name="Woyke T."/>
            <person name="Wu D."/>
            <person name="Pukall R."/>
            <person name="Klenk H.-P."/>
            <person name="Eisen J.A."/>
        </authorList>
    </citation>
    <scope>NUCLEOTIDE SEQUENCE [LARGE SCALE GENOMIC DNA]</scope>
    <source>
        <strain evidence="2">ATCC 27009 / DSM 446 / BCRC 14685 / JCM 5260 / KCTC 1825 / NBRC 15652 / NCIMB 11725 / NRRL B-14509 / 104-IA</strain>
        <plasmid evidence="2">pAACI03</plasmid>
    </source>
</reference>
<protein>
    <submittedName>
        <fullName evidence="1">Uncharacterized protein</fullName>
    </submittedName>
</protein>
<keyword evidence="1" id="KW-0614">Plasmid</keyword>
<evidence type="ECO:0000313" key="1">
    <source>
        <dbReference type="EMBL" id="ACV60144.1"/>
    </source>
</evidence>
<dbReference type="KEGG" id="aac:Aaci_3148"/>
<dbReference type="EMBL" id="CP001730">
    <property type="protein sequence ID" value="ACV60144.1"/>
    <property type="molecule type" value="Genomic_DNA"/>
</dbReference>
<name>C8WYQ0_ALIAD</name>
<geneLocation type="plasmid" evidence="1 2">
    <name>pAACI03</name>
</geneLocation>
<gene>
    <name evidence="1" type="ordered locus">Aaci_3148</name>
</gene>
<dbReference type="AlphaFoldDB" id="C8WYQ0"/>
<keyword evidence="2" id="KW-1185">Reference proteome</keyword>
<organism evidence="1 2">
    <name type="scientific">Alicyclobacillus acidocaldarius subsp. acidocaldarius (strain ATCC 27009 / DSM 446 / BCRC 14685 / JCM 5260 / KCTC 1825 / NBRC 15652 / NCIMB 11725 / NRRL B-14509 / 104-IA)</name>
    <name type="common">Bacillus acidocaldarius</name>
    <dbReference type="NCBI Taxonomy" id="521098"/>
    <lineage>
        <taxon>Bacteria</taxon>
        <taxon>Bacillati</taxon>
        <taxon>Bacillota</taxon>
        <taxon>Bacilli</taxon>
        <taxon>Bacillales</taxon>
        <taxon>Alicyclobacillaceae</taxon>
        <taxon>Alicyclobacillus</taxon>
    </lineage>
</organism>
<reference evidence="1 2" key="2">
    <citation type="journal article" date="2010" name="Stand. Genomic Sci.">
        <title>Complete genome sequence of Alicyclobacillus acidocaldarius type strain (104-IA).</title>
        <authorList>
            <person name="Mavromatis K."/>
            <person name="Sikorski J."/>
            <person name="Lapidus A."/>
            <person name="Glavina Del Rio T."/>
            <person name="Copeland A."/>
            <person name="Tice H."/>
            <person name="Cheng J.F."/>
            <person name="Lucas S."/>
            <person name="Chen F."/>
            <person name="Nolan M."/>
            <person name="Bruce D."/>
            <person name="Goodwin L."/>
            <person name="Pitluck S."/>
            <person name="Ivanova N."/>
            <person name="Ovchinnikova G."/>
            <person name="Pati A."/>
            <person name="Chen A."/>
            <person name="Palaniappan K."/>
            <person name="Land M."/>
            <person name="Hauser L."/>
            <person name="Chang Y.J."/>
            <person name="Jeffries C.D."/>
            <person name="Chain P."/>
            <person name="Meincke L."/>
            <person name="Sims D."/>
            <person name="Chertkov O."/>
            <person name="Han C."/>
            <person name="Brettin T."/>
            <person name="Detter J.C."/>
            <person name="Wahrenburg C."/>
            <person name="Rohde M."/>
            <person name="Pukall R."/>
            <person name="Goker M."/>
            <person name="Bristow J."/>
            <person name="Eisen J.A."/>
            <person name="Markowitz V."/>
            <person name="Hugenholtz P."/>
            <person name="Klenk H.P."/>
            <person name="Kyrpides N.C."/>
        </authorList>
    </citation>
    <scope>NUCLEOTIDE SEQUENCE [LARGE SCALE GENOMIC DNA]</scope>
    <source>
        <strain evidence="2">ATCC 27009 / DSM 446 / BCRC 14685 / JCM 5260 / KCTC 1825 / NBRC 15652 / NCIMB 11725 / NRRL B-14509 / 104-IA</strain>
        <plasmid evidence="1 2">pAACI03</plasmid>
    </source>
</reference>
<proteinExistence type="predicted"/>
<dbReference type="Proteomes" id="UP000001917">
    <property type="component" value="Plasmid pAACI03"/>
</dbReference>
<evidence type="ECO:0000313" key="2">
    <source>
        <dbReference type="Proteomes" id="UP000001917"/>
    </source>
</evidence>
<accession>C8WYQ0</accession>
<sequence>MMNFEFMERITSTETYEWIGLLPTPVLRELATGQQLRN</sequence>
<dbReference type="HOGENOM" id="CLU_3323676_0_0_9"/>